<dbReference type="InterPro" id="IPR050111">
    <property type="entry name" value="C-type_lectin/snaclec_domain"/>
</dbReference>
<sequence length="378" mass="44139">MDMREDIYANAEVSAENRAVSCDSEKSYEDIYMNEDKLETQRARGFKQSESSGVVSTSSRCYRLSTVCVLLLCVLLLTAVTVLWIKFNNLNTECNQLQNRYNNLTVERDQLETSYINLTIDEDRLQTKYNTLTAERDQLQTKYNTLSAERDQLQKYKEELQKLFKSEGEWKWVDDTLLTTGYWFKGEPNSKAGDEDCVMTGTGAVDQIQQPEYRMQPATEQIQQPDCRERPVRDQLQNSDQLQKYKEELQKLGWTHFSTSIYYTSTGAKSWTESRQDCRERGADLVVINSKEEQEFISKLRKNRRAWIGLNDRDREGEWKWVDDTQLTIEYWLKGEPNSNGGEEDCAVTGEGSDPVRNWADYPCNTEFIWICEKRNLN</sequence>
<keyword evidence="4" id="KW-0472">Membrane</keyword>
<dbReference type="Pfam" id="PF00059">
    <property type="entry name" value="Lectin_C"/>
    <property type="match status" value="1"/>
</dbReference>
<dbReference type="InterPro" id="IPR001304">
    <property type="entry name" value="C-type_lectin-like"/>
</dbReference>
<feature type="domain" description="C-type lectin" evidence="5">
    <location>
        <begin position="257"/>
        <end position="373"/>
    </location>
</feature>
<dbReference type="PROSITE" id="PS00615">
    <property type="entry name" value="C_TYPE_LECTIN_1"/>
    <property type="match status" value="1"/>
</dbReference>
<protein>
    <recommendedName>
        <fullName evidence="5">C-type lectin domain-containing protein</fullName>
    </recommendedName>
</protein>
<dbReference type="CDD" id="cd03590">
    <property type="entry name" value="CLECT_DC-SIGN_like"/>
    <property type="match status" value="1"/>
</dbReference>
<dbReference type="Gene3D" id="3.10.100.10">
    <property type="entry name" value="Mannose-Binding Protein A, subunit A"/>
    <property type="match status" value="1"/>
</dbReference>
<evidence type="ECO:0000313" key="7">
    <source>
        <dbReference type="Proteomes" id="UP000606274"/>
    </source>
</evidence>
<dbReference type="Gene3D" id="1.20.5.400">
    <property type="match status" value="2"/>
</dbReference>
<dbReference type="Proteomes" id="UP000606274">
    <property type="component" value="Unassembled WGS sequence"/>
</dbReference>
<dbReference type="SUPFAM" id="SSF56436">
    <property type="entry name" value="C-type lectin-like"/>
    <property type="match status" value="2"/>
</dbReference>
<dbReference type="InterPro" id="IPR018378">
    <property type="entry name" value="C-type_lectin_CS"/>
</dbReference>
<organism evidence="6 7">
    <name type="scientific">Silurus meridionalis</name>
    <name type="common">Southern catfish</name>
    <name type="synonym">Silurus soldatovi meridionalis</name>
    <dbReference type="NCBI Taxonomy" id="175797"/>
    <lineage>
        <taxon>Eukaryota</taxon>
        <taxon>Metazoa</taxon>
        <taxon>Chordata</taxon>
        <taxon>Craniata</taxon>
        <taxon>Vertebrata</taxon>
        <taxon>Euteleostomi</taxon>
        <taxon>Actinopterygii</taxon>
        <taxon>Neopterygii</taxon>
        <taxon>Teleostei</taxon>
        <taxon>Ostariophysi</taxon>
        <taxon>Siluriformes</taxon>
        <taxon>Siluridae</taxon>
        <taxon>Silurus</taxon>
    </lineage>
</organism>
<evidence type="ECO:0000256" key="4">
    <source>
        <dbReference type="SAM" id="Phobius"/>
    </source>
</evidence>
<evidence type="ECO:0000259" key="5">
    <source>
        <dbReference type="PROSITE" id="PS50041"/>
    </source>
</evidence>
<dbReference type="PROSITE" id="PS50041">
    <property type="entry name" value="C_TYPE_LECTIN_2"/>
    <property type="match status" value="1"/>
</dbReference>
<keyword evidence="3" id="KW-0175">Coiled coil</keyword>
<dbReference type="InterPro" id="IPR016186">
    <property type="entry name" value="C-type_lectin-like/link_sf"/>
</dbReference>
<dbReference type="SMART" id="SM00034">
    <property type="entry name" value="CLECT"/>
    <property type="match status" value="1"/>
</dbReference>
<evidence type="ECO:0000256" key="3">
    <source>
        <dbReference type="SAM" id="Coils"/>
    </source>
</evidence>
<proteinExistence type="predicted"/>
<keyword evidence="7" id="KW-1185">Reference proteome</keyword>
<evidence type="ECO:0000313" key="6">
    <source>
        <dbReference type="EMBL" id="KAF7686729.1"/>
    </source>
</evidence>
<dbReference type="InterPro" id="IPR033989">
    <property type="entry name" value="CD209-like_CTLD"/>
</dbReference>
<comment type="caution">
    <text evidence="6">The sequence shown here is derived from an EMBL/GenBank/DDBJ whole genome shotgun (WGS) entry which is preliminary data.</text>
</comment>
<keyword evidence="4" id="KW-0812">Transmembrane</keyword>
<dbReference type="AlphaFoldDB" id="A0A8T0A4K5"/>
<keyword evidence="2" id="KW-1015">Disulfide bond</keyword>
<keyword evidence="4" id="KW-1133">Transmembrane helix</keyword>
<keyword evidence="1" id="KW-0430">Lectin</keyword>
<gene>
    <name evidence="6" type="ORF">HF521_015122</name>
</gene>
<dbReference type="InterPro" id="IPR016187">
    <property type="entry name" value="CTDL_fold"/>
</dbReference>
<name>A0A8T0A4K5_SILME</name>
<dbReference type="PANTHER" id="PTHR22803">
    <property type="entry name" value="MANNOSE, PHOSPHOLIPASE, LECTIN RECEPTOR RELATED"/>
    <property type="match status" value="1"/>
</dbReference>
<evidence type="ECO:0000256" key="2">
    <source>
        <dbReference type="ARBA" id="ARBA00023157"/>
    </source>
</evidence>
<reference evidence="6" key="1">
    <citation type="submission" date="2020-08" db="EMBL/GenBank/DDBJ databases">
        <title>Chromosome-level assembly of Southern catfish (Silurus meridionalis) provides insights into visual adaptation to the nocturnal and benthic lifestyles.</title>
        <authorList>
            <person name="Zhang Y."/>
            <person name="Wang D."/>
            <person name="Peng Z."/>
        </authorList>
    </citation>
    <scope>NUCLEOTIDE SEQUENCE</scope>
    <source>
        <strain evidence="6">SWU-2019-XX</strain>
        <tissue evidence="6">Muscle</tissue>
    </source>
</reference>
<dbReference type="SUPFAM" id="SSF90257">
    <property type="entry name" value="Myosin rod fragments"/>
    <property type="match status" value="1"/>
</dbReference>
<dbReference type="GO" id="GO:0030246">
    <property type="term" value="F:carbohydrate binding"/>
    <property type="evidence" value="ECO:0007669"/>
    <property type="project" value="UniProtKB-KW"/>
</dbReference>
<feature type="coiled-coil region" evidence="3">
    <location>
        <begin position="87"/>
        <end position="166"/>
    </location>
</feature>
<accession>A0A8T0A4K5</accession>
<evidence type="ECO:0000256" key="1">
    <source>
        <dbReference type="ARBA" id="ARBA00022734"/>
    </source>
</evidence>
<feature type="transmembrane region" description="Helical" evidence="4">
    <location>
        <begin position="64"/>
        <end position="85"/>
    </location>
</feature>
<dbReference type="EMBL" id="JABFDY010000028">
    <property type="protein sequence ID" value="KAF7686729.1"/>
    <property type="molecule type" value="Genomic_DNA"/>
</dbReference>